<protein>
    <submittedName>
        <fullName evidence="1">Zeta toxin</fullName>
    </submittedName>
</protein>
<dbReference type="eggNOG" id="COG4185">
    <property type="taxonomic scope" value="Bacteria"/>
</dbReference>
<evidence type="ECO:0000313" key="1">
    <source>
        <dbReference type="EMBL" id="KEZ21723.1"/>
    </source>
</evidence>
<dbReference type="AlphaFoldDB" id="A0A084EUT1"/>
<sequence>MIGKGHARPRLWIVAGPNGCGKSSAYGRSDVAEFDGSVWIINPDLLTARLRESEGLVQDAANLAAVQRIEAWLDASIDVHQTIGVETVLSSPKYRRLVEKARARGFEIRLIYVYLDSVERQLERIAYRVAKGGHDVPADKVAARRIRSFAQLRWFFDQADRAWVFDNSLSEPQLVARKGDGGITIRAGLPSEVMDSLI</sequence>
<dbReference type="PANTHER" id="PTHR39206:SF1">
    <property type="entry name" value="SLL8004 PROTEIN"/>
    <property type="match status" value="1"/>
</dbReference>
<dbReference type="Gene3D" id="3.40.50.300">
    <property type="entry name" value="P-loop containing nucleotide triphosphate hydrolases"/>
    <property type="match status" value="1"/>
</dbReference>
<proteinExistence type="predicted"/>
<dbReference type="Proteomes" id="UP000028534">
    <property type="component" value="Unassembled WGS sequence"/>
</dbReference>
<dbReference type="RefSeq" id="WP_037516355.1">
    <property type="nucleotide sequence ID" value="NZ_DAIPVG010000003.1"/>
</dbReference>
<dbReference type="SUPFAM" id="SSF52540">
    <property type="entry name" value="P-loop containing nucleoside triphosphate hydrolases"/>
    <property type="match status" value="1"/>
</dbReference>
<gene>
    <name evidence="1" type="ORF">CP98_00402</name>
</gene>
<name>A0A084EUT1_SPHYA</name>
<dbReference type="Pfam" id="PF13671">
    <property type="entry name" value="AAA_33"/>
    <property type="match status" value="1"/>
</dbReference>
<dbReference type="InterPro" id="IPR027417">
    <property type="entry name" value="P-loop_NTPase"/>
</dbReference>
<dbReference type="EMBL" id="JGVR01000001">
    <property type="protein sequence ID" value="KEZ21723.1"/>
    <property type="molecule type" value="Genomic_DNA"/>
</dbReference>
<comment type="caution">
    <text evidence="1">The sequence shown here is derived from an EMBL/GenBank/DDBJ whole genome shotgun (WGS) entry which is preliminary data.</text>
</comment>
<dbReference type="PATRIC" id="fig|13690.10.peg.414"/>
<accession>A0A084EUT1</accession>
<reference evidence="1 2" key="1">
    <citation type="submission" date="2014-03" db="EMBL/GenBank/DDBJ databases">
        <title>Genome sequence of Sphingobium yanoikuyae B1.</title>
        <authorList>
            <person name="Gan H.M."/>
            <person name="Gan H.Y."/>
            <person name="Savka M.A."/>
        </authorList>
    </citation>
    <scope>NUCLEOTIDE SEQUENCE [LARGE SCALE GENOMIC DNA]</scope>
    <source>
        <strain evidence="1 2">B1</strain>
    </source>
</reference>
<evidence type="ECO:0000313" key="2">
    <source>
        <dbReference type="Proteomes" id="UP000028534"/>
    </source>
</evidence>
<dbReference type="PANTHER" id="PTHR39206">
    <property type="entry name" value="SLL8004 PROTEIN"/>
    <property type="match status" value="1"/>
</dbReference>
<organism evidence="1 2">
    <name type="scientific">Sphingobium yanoikuyae</name>
    <name type="common">Sphingomonas yanoikuyae</name>
    <dbReference type="NCBI Taxonomy" id="13690"/>
    <lineage>
        <taxon>Bacteria</taxon>
        <taxon>Pseudomonadati</taxon>
        <taxon>Pseudomonadota</taxon>
        <taxon>Alphaproteobacteria</taxon>
        <taxon>Sphingomonadales</taxon>
        <taxon>Sphingomonadaceae</taxon>
        <taxon>Sphingobium</taxon>
    </lineage>
</organism>